<dbReference type="InterPro" id="IPR001647">
    <property type="entry name" value="HTH_TetR"/>
</dbReference>
<dbReference type="SUPFAM" id="SSF48498">
    <property type="entry name" value="Tetracyclin repressor-like, C-terminal domain"/>
    <property type="match status" value="1"/>
</dbReference>
<dbReference type="PANTHER" id="PTHR30055">
    <property type="entry name" value="HTH-TYPE TRANSCRIPTIONAL REGULATOR RUTR"/>
    <property type="match status" value="1"/>
</dbReference>
<dbReference type="PANTHER" id="PTHR30055:SF200">
    <property type="entry name" value="HTH-TYPE TRANSCRIPTIONAL REPRESSOR BDCR"/>
    <property type="match status" value="1"/>
</dbReference>
<dbReference type="InterPro" id="IPR009057">
    <property type="entry name" value="Homeodomain-like_sf"/>
</dbReference>
<evidence type="ECO:0000259" key="3">
    <source>
        <dbReference type="PROSITE" id="PS50977"/>
    </source>
</evidence>
<proteinExistence type="predicted"/>
<evidence type="ECO:0000313" key="4">
    <source>
        <dbReference type="EMBL" id="EFG74181.1"/>
    </source>
</evidence>
<comment type="caution">
    <text evidence="4">The sequence shown here is derived from an EMBL/GenBank/DDBJ whole genome shotgun (WGS) entry which is preliminary data.</text>
</comment>
<dbReference type="PROSITE" id="PS50977">
    <property type="entry name" value="HTH_TETR_2"/>
    <property type="match status" value="1"/>
</dbReference>
<dbReference type="Pfam" id="PF00440">
    <property type="entry name" value="TetR_N"/>
    <property type="match status" value="1"/>
</dbReference>
<dbReference type="PRINTS" id="PR00455">
    <property type="entry name" value="HTHTETR"/>
</dbReference>
<evidence type="ECO:0000256" key="2">
    <source>
        <dbReference type="PROSITE-ProRule" id="PRU00335"/>
    </source>
</evidence>
<evidence type="ECO:0000256" key="1">
    <source>
        <dbReference type="ARBA" id="ARBA00023125"/>
    </source>
</evidence>
<evidence type="ECO:0000313" key="5">
    <source>
        <dbReference type="Proteomes" id="UP000003653"/>
    </source>
</evidence>
<gene>
    <name evidence="4" type="ORF">HMPREF0591_5911</name>
</gene>
<keyword evidence="5" id="KW-1185">Reference proteome</keyword>
<reference evidence="4 5" key="1">
    <citation type="submission" date="2010-04" db="EMBL/GenBank/DDBJ databases">
        <authorList>
            <person name="Muzny D."/>
            <person name="Qin X."/>
            <person name="Deng J."/>
            <person name="Jiang H."/>
            <person name="Liu Y."/>
            <person name="Qu J."/>
            <person name="Song X.-Z."/>
            <person name="Zhang L."/>
            <person name="Thornton R."/>
            <person name="Coyle M."/>
            <person name="Francisco L."/>
            <person name="Jackson L."/>
            <person name="Javaid M."/>
            <person name="Korchina V."/>
            <person name="Kovar C."/>
            <person name="Mata R."/>
            <person name="Mathew T."/>
            <person name="Ngo R."/>
            <person name="Nguyen L."/>
            <person name="Nguyen N."/>
            <person name="Okwuonu G."/>
            <person name="Ongeri F."/>
            <person name="Pham C."/>
            <person name="Simmons D."/>
            <person name="Wilczek-Boney K."/>
            <person name="Hale W."/>
            <person name="Jakkamsetti A."/>
            <person name="Pham P."/>
            <person name="Ruth R."/>
            <person name="San Lucas F."/>
            <person name="Warren J."/>
            <person name="Zhang J."/>
            <person name="Zhao Z."/>
            <person name="Zhou C."/>
            <person name="Zhu D."/>
            <person name="Lee S."/>
            <person name="Bess C."/>
            <person name="Blankenburg K."/>
            <person name="Forbes L."/>
            <person name="Fu Q."/>
            <person name="Gubbala S."/>
            <person name="Hirani K."/>
            <person name="Jayaseelan J.C."/>
            <person name="Lara F."/>
            <person name="Munidasa M."/>
            <person name="Palculict T."/>
            <person name="Patil S."/>
            <person name="Pu L.-L."/>
            <person name="Saada N."/>
            <person name="Tang L."/>
            <person name="Weissenberger G."/>
            <person name="Zhu Y."/>
            <person name="Hemphill L."/>
            <person name="Shang Y."/>
            <person name="Youmans B."/>
            <person name="Ayvaz T."/>
            <person name="Ross M."/>
            <person name="Santibanez J."/>
            <person name="Aqrawi P."/>
            <person name="Gross S."/>
            <person name="Joshi V."/>
            <person name="Fowler G."/>
            <person name="Nazareth L."/>
            <person name="Reid J."/>
            <person name="Worley K."/>
            <person name="Petrosino J."/>
            <person name="Highlander S."/>
            <person name="Gibbs R."/>
        </authorList>
    </citation>
    <scope>NUCLEOTIDE SEQUENCE [LARGE SCALE GENOMIC DNA]</scope>
    <source>
        <strain evidence="4 5">ATCC BAA-614</strain>
    </source>
</reference>
<accession>D5PIB7</accession>
<dbReference type="SUPFAM" id="SSF46689">
    <property type="entry name" value="Homeodomain-like"/>
    <property type="match status" value="1"/>
</dbReference>
<dbReference type="AlphaFoldDB" id="D5PIB7"/>
<dbReference type="InterPro" id="IPR050109">
    <property type="entry name" value="HTH-type_TetR-like_transc_reg"/>
</dbReference>
<dbReference type="GO" id="GO:0003700">
    <property type="term" value="F:DNA-binding transcription factor activity"/>
    <property type="evidence" value="ECO:0007669"/>
    <property type="project" value="TreeGrafter"/>
</dbReference>
<dbReference type="GO" id="GO:0000976">
    <property type="term" value="F:transcription cis-regulatory region binding"/>
    <property type="evidence" value="ECO:0007669"/>
    <property type="project" value="TreeGrafter"/>
</dbReference>
<dbReference type="EMBL" id="ADNV01000377">
    <property type="protein sequence ID" value="EFG74181.1"/>
    <property type="molecule type" value="Genomic_DNA"/>
</dbReference>
<name>D5PIB7_9MYCO</name>
<sequence length="211" mass="23320">MLWLVMPTPDVGTPAASARERILTAAYELFSRRGIRAVGTEEVIDRAGVARATLYRHFATKNDLVLAVLQRREELWTHGLIEEQSRQRGETPEEQLLAIFDVMHDWIQLRDGYEGCSFINVLIELGPDSPAGRACITHIDHVRDIVRHRAAAAGLIDVEDFASSWHILMKGAIVLAAVGDVDAALRARRMAVGLIDDHRPVAPEDLGEAAS</sequence>
<dbReference type="Gene3D" id="1.10.357.10">
    <property type="entry name" value="Tetracycline Repressor, domain 2"/>
    <property type="match status" value="1"/>
</dbReference>
<organism evidence="4 5">
    <name type="scientific">Mycobacterium parascrofulaceum ATCC BAA-614</name>
    <dbReference type="NCBI Taxonomy" id="525368"/>
    <lineage>
        <taxon>Bacteria</taxon>
        <taxon>Bacillati</taxon>
        <taxon>Actinomycetota</taxon>
        <taxon>Actinomycetes</taxon>
        <taxon>Mycobacteriales</taxon>
        <taxon>Mycobacteriaceae</taxon>
        <taxon>Mycobacterium</taxon>
        <taxon>Mycobacterium simiae complex</taxon>
    </lineage>
</organism>
<dbReference type="eggNOG" id="COG1309">
    <property type="taxonomic scope" value="Bacteria"/>
</dbReference>
<feature type="DNA-binding region" description="H-T-H motif" evidence="2">
    <location>
        <begin position="39"/>
        <end position="58"/>
    </location>
</feature>
<dbReference type="Proteomes" id="UP000003653">
    <property type="component" value="Unassembled WGS sequence"/>
</dbReference>
<dbReference type="HOGENOM" id="CLU_069356_23_2_11"/>
<feature type="domain" description="HTH tetR-type" evidence="3">
    <location>
        <begin position="16"/>
        <end position="76"/>
    </location>
</feature>
<dbReference type="InterPro" id="IPR036271">
    <property type="entry name" value="Tet_transcr_reg_TetR-rel_C_sf"/>
</dbReference>
<protein>
    <submittedName>
        <fullName evidence="4">Transcriptional regulator, TetR family</fullName>
    </submittedName>
</protein>
<keyword evidence="1 2" id="KW-0238">DNA-binding</keyword>